<accession>A0AA39U8R6</accession>
<feature type="region of interest" description="Disordered" evidence="1">
    <location>
        <begin position="1"/>
        <end position="27"/>
    </location>
</feature>
<keyword evidence="3" id="KW-1185">Reference proteome</keyword>
<sequence length="130" mass="13650">MDEDDRDQAPPISDLPTNGLDFDDFHSNPLTFRDALSAHELPRLSQTLTSIVPDPSDSDTDSENTTDDYANFVFETSSHDAGGSEVGGAAGNGTGSGVPSTNGFASHGVDVDQSDDSEKEMEGEGTQPLT</sequence>
<dbReference type="Proteomes" id="UP001166286">
    <property type="component" value="Unassembled WGS sequence"/>
</dbReference>
<organism evidence="2 3">
    <name type="scientific">Cladonia borealis</name>
    <dbReference type="NCBI Taxonomy" id="184061"/>
    <lineage>
        <taxon>Eukaryota</taxon>
        <taxon>Fungi</taxon>
        <taxon>Dikarya</taxon>
        <taxon>Ascomycota</taxon>
        <taxon>Pezizomycotina</taxon>
        <taxon>Lecanoromycetes</taxon>
        <taxon>OSLEUM clade</taxon>
        <taxon>Lecanoromycetidae</taxon>
        <taxon>Lecanorales</taxon>
        <taxon>Lecanorineae</taxon>
        <taxon>Cladoniaceae</taxon>
        <taxon>Cladonia</taxon>
    </lineage>
</organism>
<evidence type="ECO:0000313" key="2">
    <source>
        <dbReference type="EMBL" id="KAK0510656.1"/>
    </source>
</evidence>
<reference evidence="2" key="1">
    <citation type="submission" date="2023-03" db="EMBL/GenBank/DDBJ databases">
        <title>Complete genome of Cladonia borealis.</title>
        <authorList>
            <person name="Park H."/>
        </authorList>
    </citation>
    <scope>NUCLEOTIDE SEQUENCE</scope>
    <source>
        <strain evidence="2">ANT050790</strain>
    </source>
</reference>
<comment type="caution">
    <text evidence="2">The sequence shown here is derived from an EMBL/GenBank/DDBJ whole genome shotgun (WGS) entry which is preliminary data.</text>
</comment>
<gene>
    <name evidence="2" type="ORF">JMJ35_007088</name>
</gene>
<dbReference type="EMBL" id="JAFEKC020000015">
    <property type="protein sequence ID" value="KAK0510656.1"/>
    <property type="molecule type" value="Genomic_DNA"/>
</dbReference>
<protein>
    <submittedName>
        <fullName evidence="2">Uncharacterized protein</fullName>
    </submittedName>
</protein>
<evidence type="ECO:0000256" key="1">
    <source>
        <dbReference type="SAM" id="MobiDB-lite"/>
    </source>
</evidence>
<feature type="compositionally biased region" description="Acidic residues" evidence="1">
    <location>
        <begin position="112"/>
        <end position="123"/>
    </location>
</feature>
<evidence type="ECO:0000313" key="3">
    <source>
        <dbReference type="Proteomes" id="UP001166286"/>
    </source>
</evidence>
<feature type="region of interest" description="Disordered" evidence="1">
    <location>
        <begin position="47"/>
        <end position="130"/>
    </location>
</feature>
<dbReference type="AlphaFoldDB" id="A0AA39U8R6"/>
<name>A0AA39U8R6_9LECA</name>
<proteinExistence type="predicted"/>
<feature type="compositionally biased region" description="Gly residues" evidence="1">
    <location>
        <begin position="84"/>
        <end position="96"/>
    </location>
</feature>
<feature type="compositionally biased region" description="Acidic residues" evidence="1">
    <location>
        <begin position="56"/>
        <end position="66"/>
    </location>
</feature>